<accession>A0AAV6WXS7</accession>
<evidence type="ECO:0000256" key="6">
    <source>
        <dbReference type="SAM" id="MobiDB-lite"/>
    </source>
</evidence>
<dbReference type="Gene3D" id="2.40.330.10">
    <property type="entry name" value="DNA-binding pseudobarrel domain"/>
    <property type="match status" value="1"/>
</dbReference>
<keyword evidence="4" id="KW-0804">Transcription</keyword>
<dbReference type="InterPro" id="IPR015300">
    <property type="entry name" value="DNA-bd_pseudobarrel_sf"/>
</dbReference>
<evidence type="ECO:0000313" key="7">
    <source>
        <dbReference type="EMBL" id="KAG8371723.1"/>
    </source>
</evidence>
<keyword evidence="8" id="KW-1185">Reference proteome</keyword>
<dbReference type="AlphaFoldDB" id="A0AAV6WXS7"/>
<keyword evidence="5" id="KW-0539">Nucleus</keyword>
<feature type="compositionally biased region" description="Basic and acidic residues" evidence="6">
    <location>
        <begin position="1"/>
        <end position="16"/>
    </location>
</feature>
<dbReference type="GO" id="GO:0003677">
    <property type="term" value="F:DNA binding"/>
    <property type="evidence" value="ECO:0007669"/>
    <property type="project" value="UniProtKB-KW"/>
</dbReference>
<evidence type="ECO:0000256" key="2">
    <source>
        <dbReference type="ARBA" id="ARBA00023015"/>
    </source>
</evidence>
<evidence type="ECO:0000256" key="4">
    <source>
        <dbReference type="ARBA" id="ARBA00023163"/>
    </source>
</evidence>
<dbReference type="SUPFAM" id="SSF101936">
    <property type="entry name" value="DNA-binding pseudobarrel domain"/>
    <property type="match status" value="1"/>
</dbReference>
<protein>
    <recommendedName>
        <fullName evidence="9">TF-B3 domain-containing protein</fullName>
    </recommendedName>
</protein>
<feature type="region of interest" description="Disordered" evidence="6">
    <location>
        <begin position="1"/>
        <end position="49"/>
    </location>
</feature>
<name>A0AAV6WXS7_9LAMI</name>
<reference evidence="7" key="1">
    <citation type="submission" date="2019-10" db="EMBL/GenBank/DDBJ databases">
        <authorList>
            <person name="Zhang R."/>
            <person name="Pan Y."/>
            <person name="Wang J."/>
            <person name="Ma R."/>
            <person name="Yu S."/>
        </authorList>
    </citation>
    <scope>NUCLEOTIDE SEQUENCE</scope>
    <source>
        <strain evidence="7">LA-IB0</strain>
        <tissue evidence="7">Leaf</tissue>
    </source>
</reference>
<feature type="compositionally biased region" description="Acidic residues" evidence="6">
    <location>
        <begin position="28"/>
        <end position="39"/>
    </location>
</feature>
<evidence type="ECO:0000256" key="3">
    <source>
        <dbReference type="ARBA" id="ARBA00023125"/>
    </source>
</evidence>
<dbReference type="GO" id="GO:0005634">
    <property type="term" value="C:nucleus"/>
    <property type="evidence" value="ECO:0007669"/>
    <property type="project" value="UniProtKB-SubCell"/>
</dbReference>
<keyword evidence="3" id="KW-0238">DNA-binding</keyword>
<dbReference type="Proteomes" id="UP000826271">
    <property type="component" value="Unassembled WGS sequence"/>
</dbReference>
<feature type="region of interest" description="Disordered" evidence="6">
    <location>
        <begin position="84"/>
        <end position="115"/>
    </location>
</feature>
<proteinExistence type="predicted"/>
<comment type="caution">
    <text evidence="7">The sequence shown here is derived from an EMBL/GenBank/DDBJ whole genome shotgun (WGS) entry which is preliminary data.</text>
</comment>
<comment type="subcellular location">
    <subcellularLocation>
        <location evidence="1">Nucleus</location>
    </subcellularLocation>
</comment>
<sequence>MADDEQRRKDKGKAKVGEPTTPPPITSDENDPSDHDDQEYQLPVDDHHDDDVAAAMMNLPFKKRRIDDDDDDYDFDDPLPDVRILHDTAGTSSSSSNPIPNLTADDQFPPPLYDPARPVQDLEITLALQDLCLSKPLSLFDVTHIDGKLLLDPYEASLLINDTRLINEPPSPSFERMLLAFDEDDRQFNLHLSVNIVRGLPIYYLARDWSLFVRMHNLRCEDEIMFYRIMDDNVADDYYYVLRYFKKPRDVTPMKQMDVGEAKDSKGHYRLEVKRKEDGGIILKLAKKH</sequence>
<dbReference type="EMBL" id="WHWC01000013">
    <property type="protein sequence ID" value="KAG8371723.1"/>
    <property type="molecule type" value="Genomic_DNA"/>
</dbReference>
<feature type="compositionally biased region" description="Polar residues" evidence="6">
    <location>
        <begin position="89"/>
        <end position="100"/>
    </location>
</feature>
<keyword evidence="2" id="KW-0805">Transcription regulation</keyword>
<evidence type="ECO:0000313" key="8">
    <source>
        <dbReference type="Proteomes" id="UP000826271"/>
    </source>
</evidence>
<evidence type="ECO:0000256" key="1">
    <source>
        <dbReference type="ARBA" id="ARBA00004123"/>
    </source>
</evidence>
<evidence type="ECO:0000256" key="5">
    <source>
        <dbReference type="ARBA" id="ARBA00023242"/>
    </source>
</evidence>
<organism evidence="7 8">
    <name type="scientific">Buddleja alternifolia</name>
    <dbReference type="NCBI Taxonomy" id="168488"/>
    <lineage>
        <taxon>Eukaryota</taxon>
        <taxon>Viridiplantae</taxon>
        <taxon>Streptophyta</taxon>
        <taxon>Embryophyta</taxon>
        <taxon>Tracheophyta</taxon>
        <taxon>Spermatophyta</taxon>
        <taxon>Magnoliopsida</taxon>
        <taxon>eudicotyledons</taxon>
        <taxon>Gunneridae</taxon>
        <taxon>Pentapetalae</taxon>
        <taxon>asterids</taxon>
        <taxon>lamiids</taxon>
        <taxon>Lamiales</taxon>
        <taxon>Scrophulariaceae</taxon>
        <taxon>Buddlejeae</taxon>
        <taxon>Buddleja</taxon>
    </lineage>
</organism>
<gene>
    <name evidence="7" type="ORF">BUALT_Bualt13G0117800</name>
</gene>
<evidence type="ECO:0008006" key="9">
    <source>
        <dbReference type="Google" id="ProtNLM"/>
    </source>
</evidence>